<gene>
    <name evidence="2" type="ORF">EDD58_10995</name>
</gene>
<organism evidence="2 3">
    <name type="scientific">Hazenella coriacea</name>
    <dbReference type="NCBI Taxonomy" id="1179467"/>
    <lineage>
        <taxon>Bacteria</taxon>
        <taxon>Bacillati</taxon>
        <taxon>Bacillota</taxon>
        <taxon>Bacilli</taxon>
        <taxon>Bacillales</taxon>
        <taxon>Thermoactinomycetaceae</taxon>
        <taxon>Hazenella</taxon>
    </lineage>
</organism>
<dbReference type="RefSeq" id="WP_131926300.1">
    <property type="nucleotide sequence ID" value="NZ_SMAG01000009.1"/>
</dbReference>
<feature type="region of interest" description="Disordered" evidence="1">
    <location>
        <begin position="1"/>
        <end position="27"/>
    </location>
</feature>
<dbReference type="AlphaFoldDB" id="A0A4R3L0T3"/>
<evidence type="ECO:0000313" key="2">
    <source>
        <dbReference type="EMBL" id="TCS93153.1"/>
    </source>
</evidence>
<proteinExistence type="predicted"/>
<keyword evidence="3" id="KW-1185">Reference proteome</keyword>
<evidence type="ECO:0000313" key="3">
    <source>
        <dbReference type="Proteomes" id="UP000294937"/>
    </source>
</evidence>
<dbReference type="Proteomes" id="UP000294937">
    <property type="component" value="Unassembled WGS sequence"/>
</dbReference>
<name>A0A4R3L0T3_9BACL</name>
<accession>A0A4R3L0T3</accession>
<protein>
    <submittedName>
        <fullName evidence="2">Uncharacterized protein</fullName>
    </submittedName>
</protein>
<dbReference type="EMBL" id="SMAG01000009">
    <property type="protein sequence ID" value="TCS93153.1"/>
    <property type="molecule type" value="Genomic_DNA"/>
</dbReference>
<reference evidence="2 3" key="1">
    <citation type="submission" date="2019-03" db="EMBL/GenBank/DDBJ databases">
        <title>Genomic Encyclopedia of Type Strains, Phase IV (KMG-IV): sequencing the most valuable type-strain genomes for metagenomic binning, comparative biology and taxonomic classification.</title>
        <authorList>
            <person name="Goeker M."/>
        </authorList>
    </citation>
    <scope>NUCLEOTIDE SEQUENCE [LARGE SCALE GENOMIC DNA]</scope>
    <source>
        <strain evidence="2 3">DSM 45707</strain>
    </source>
</reference>
<sequence>MCEWRHHHKRRKHRRHHHHHRHHHHMRRVFRRVRRLSVGAEAIVNNAPRMGANSGLINIPIQIPINLGDATANNRSHGNSTTNTL</sequence>
<comment type="caution">
    <text evidence="2">The sequence shown here is derived from an EMBL/GenBank/DDBJ whole genome shotgun (WGS) entry which is preliminary data.</text>
</comment>
<evidence type="ECO:0000256" key="1">
    <source>
        <dbReference type="SAM" id="MobiDB-lite"/>
    </source>
</evidence>